<feature type="binding site" evidence="10 12">
    <location>
        <position position="192"/>
    </location>
    <ligand>
        <name>substrate</name>
    </ligand>
</feature>
<dbReference type="GO" id="GO:0030145">
    <property type="term" value="F:manganese ion binding"/>
    <property type="evidence" value="ECO:0007669"/>
    <property type="project" value="UniProtKB-UniRule"/>
</dbReference>
<dbReference type="GO" id="GO:0004619">
    <property type="term" value="F:phosphoglycerate mutase activity"/>
    <property type="evidence" value="ECO:0007669"/>
    <property type="project" value="UniProtKB-UniRule"/>
</dbReference>
<protein>
    <recommendedName>
        <fullName evidence="9 10">2,3-bisphosphoglycerate-independent phosphoglycerate mutase</fullName>
        <shortName evidence="10">BPG-independent PGAM</shortName>
        <shortName evidence="10">Phosphoglyceromutase</shortName>
        <shortName evidence="10">iPGM</shortName>
        <ecNumber evidence="4 10">5.4.2.12</ecNumber>
    </recommendedName>
</protein>
<evidence type="ECO:0000259" key="14">
    <source>
        <dbReference type="Pfam" id="PF01676"/>
    </source>
</evidence>
<dbReference type="Pfam" id="PF06415">
    <property type="entry name" value="iPGM_N"/>
    <property type="match status" value="1"/>
</dbReference>
<feature type="binding site" evidence="10 13">
    <location>
        <position position="403"/>
    </location>
    <ligand>
        <name>Mn(2+)</name>
        <dbReference type="ChEBI" id="CHEBI:29035"/>
        <label>1</label>
    </ligand>
</feature>
<dbReference type="FunFam" id="3.40.1450.10:FF:000001">
    <property type="entry name" value="2,3-bisphosphoglycerate-independent phosphoglycerate mutase"/>
    <property type="match status" value="1"/>
</dbReference>
<dbReference type="UniPathway" id="UPA00109">
    <property type="reaction ID" value="UER00186"/>
</dbReference>
<feature type="domain" description="BPG-independent PGAM N-terminal" evidence="15">
    <location>
        <begin position="83"/>
        <end position="300"/>
    </location>
</feature>
<dbReference type="GO" id="GO:0006096">
    <property type="term" value="P:glycolytic process"/>
    <property type="evidence" value="ECO:0007669"/>
    <property type="project" value="UniProtKB-UniRule"/>
</dbReference>
<feature type="binding site" evidence="10 13">
    <location>
        <position position="444"/>
    </location>
    <ligand>
        <name>Mn(2+)</name>
        <dbReference type="ChEBI" id="CHEBI:29035"/>
        <label>2</label>
    </ligand>
</feature>
<feature type="binding site" evidence="10 12">
    <location>
        <begin position="154"/>
        <end position="155"/>
    </location>
    <ligand>
        <name>substrate</name>
    </ligand>
</feature>
<dbReference type="PANTHER" id="PTHR31637:SF0">
    <property type="entry name" value="2,3-BISPHOSPHOGLYCERATE-INDEPENDENT PHOSPHOGLYCERATE MUTASE"/>
    <property type="match status" value="1"/>
</dbReference>
<keyword evidence="6 10" id="KW-0324">Glycolysis</keyword>
<proteinExistence type="inferred from homology"/>
<feature type="binding site" evidence="10 13">
    <location>
        <position position="445"/>
    </location>
    <ligand>
        <name>Mn(2+)</name>
        <dbReference type="ChEBI" id="CHEBI:29035"/>
        <label>2</label>
    </ligand>
</feature>
<dbReference type="EC" id="5.4.2.12" evidence="4 10"/>
<dbReference type="InterPro" id="IPR036646">
    <property type="entry name" value="PGAM_B_sf"/>
</dbReference>
<feature type="binding site" evidence="10 13">
    <location>
        <position position="63"/>
    </location>
    <ligand>
        <name>Mn(2+)</name>
        <dbReference type="ChEBI" id="CHEBI:29035"/>
        <label>2</label>
    </ligand>
</feature>
<dbReference type="Gene3D" id="3.40.720.10">
    <property type="entry name" value="Alkaline Phosphatase, subunit A"/>
    <property type="match status" value="1"/>
</dbReference>
<evidence type="ECO:0000256" key="10">
    <source>
        <dbReference type="HAMAP-Rule" id="MF_01038"/>
    </source>
</evidence>
<evidence type="ECO:0000256" key="2">
    <source>
        <dbReference type="ARBA" id="ARBA00004798"/>
    </source>
</evidence>
<name>A0A2H0NE98_9BACT</name>
<comment type="cofactor">
    <cofactor evidence="10">
        <name>Mn(2+)</name>
        <dbReference type="ChEBI" id="CHEBI:29035"/>
    </cofactor>
    <text evidence="10">Binds 2 manganese ions per subunit.</text>
</comment>
<feature type="binding site" evidence="10 13">
    <location>
        <position position="407"/>
    </location>
    <ligand>
        <name>Mn(2+)</name>
        <dbReference type="ChEBI" id="CHEBI:29035"/>
        <label>1</label>
    </ligand>
</feature>
<organism evidence="16 17">
    <name type="scientific">Candidatus Komeilibacteria bacterium CG11_big_fil_rev_8_21_14_0_20_36_20</name>
    <dbReference type="NCBI Taxonomy" id="1974477"/>
    <lineage>
        <taxon>Bacteria</taxon>
        <taxon>Candidatus Komeiliibacteriota</taxon>
    </lineage>
</organism>
<feature type="binding site" evidence="10 13">
    <location>
        <position position="13"/>
    </location>
    <ligand>
        <name>Mn(2+)</name>
        <dbReference type="ChEBI" id="CHEBI:29035"/>
        <label>2</label>
    </ligand>
</feature>
<comment type="subunit">
    <text evidence="10">Monomer.</text>
</comment>
<dbReference type="SUPFAM" id="SSF53649">
    <property type="entry name" value="Alkaline phosphatase-like"/>
    <property type="match status" value="1"/>
</dbReference>
<evidence type="ECO:0000313" key="17">
    <source>
        <dbReference type="Proteomes" id="UP000230564"/>
    </source>
</evidence>
<gene>
    <name evidence="10" type="primary">gpmI</name>
    <name evidence="16" type="ORF">COV55_00520</name>
</gene>
<evidence type="ECO:0000256" key="6">
    <source>
        <dbReference type="ARBA" id="ARBA00023152"/>
    </source>
</evidence>
<dbReference type="CDD" id="cd16010">
    <property type="entry name" value="iPGM"/>
    <property type="match status" value="1"/>
</dbReference>
<dbReference type="GO" id="GO:0006007">
    <property type="term" value="P:glucose catabolic process"/>
    <property type="evidence" value="ECO:0007669"/>
    <property type="project" value="InterPro"/>
</dbReference>
<feature type="binding site" evidence="10 12">
    <location>
        <begin position="263"/>
        <end position="266"/>
    </location>
    <ligand>
        <name>substrate</name>
    </ligand>
</feature>
<dbReference type="EMBL" id="PCWQ01000006">
    <property type="protein sequence ID" value="PIR07212.1"/>
    <property type="molecule type" value="Genomic_DNA"/>
</dbReference>
<dbReference type="InterPro" id="IPR017850">
    <property type="entry name" value="Alkaline_phosphatase_core_sf"/>
</dbReference>
<comment type="catalytic activity">
    <reaction evidence="1 10">
        <text>(2R)-2-phosphoglycerate = (2R)-3-phosphoglycerate</text>
        <dbReference type="Rhea" id="RHEA:15901"/>
        <dbReference type="ChEBI" id="CHEBI:58272"/>
        <dbReference type="ChEBI" id="CHEBI:58289"/>
        <dbReference type="EC" id="5.4.2.12"/>
    </reaction>
</comment>
<dbReference type="PIRSF" id="PIRSF001492">
    <property type="entry name" value="IPGAM"/>
    <property type="match status" value="1"/>
</dbReference>
<sequence length="525" mass="57851">MRRPKPVVLIILDGFGIAPPSRANAISMARTPNFDKYASNYPVMPLASSGEAVGLSWGEMGNSEVGHISLGSGLIPYQNLPRITKAIVDGDFFENKSFLKACQYAKKNNSSLHLIGLVSSGGIHSYNEHLYALVELAHQQKVDKLYIHAFLDGRDTPHNSGLNFIIKLQDHLKKIGLGSIATLSGRFWAMDRDNRWERTERAYQALVNGLSDEKFDDPLKAIESSYKKEVYDEEFAPIVITDDLGNPRGKISDGDAVIFFNFRGDRARQLTKALTLPGFEKFKREYYQNLLMVIMTEYEKDLPVEVAFPPLSIEVPLASVISKAGLKQLHIAETEKYAHVTYFFNGGQEKIFAGEERALVPSPSISSYDQKPAMSAREITNKLTQAIKENLYDFIVVNFANPDMVGHTGNMEATIESVEIIDQLVGNIVDVVLSYDGAVLITADHGNAENLYDLQTGVLNKEHTNNSVPLFIIGQDFAGKSVLSGASDQDLSHVTPVGVLADVAPTILKIMGLKKPPEMTGSSLI</sequence>
<dbReference type="InterPro" id="IPR006124">
    <property type="entry name" value="Metalloenzyme"/>
</dbReference>
<feature type="binding site" evidence="10 12">
    <location>
        <position position="124"/>
    </location>
    <ligand>
        <name>substrate</name>
    </ligand>
</feature>
<evidence type="ECO:0000259" key="15">
    <source>
        <dbReference type="Pfam" id="PF06415"/>
    </source>
</evidence>
<dbReference type="GO" id="GO:0005829">
    <property type="term" value="C:cytosol"/>
    <property type="evidence" value="ECO:0007669"/>
    <property type="project" value="TreeGrafter"/>
</dbReference>
<evidence type="ECO:0000256" key="8">
    <source>
        <dbReference type="ARBA" id="ARBA00023235"/>
    </source>
</evidence>
<comment type="similarity">
    <text evidence="3 10">Belongs to the BPG-independent phosphoglycerate mutase family.</text>
</comment>
<accession>A0A2H0NE98</accession>
<evidence type="ECO:0000256" key="13">
    <source>
        <dbReference type="PIRSR" id="PIRSR001492-3"/>
    </source>
</evidence>
<keyword evidence="8 10" id="KW-0413">Isomerase</keyword>
<dbReference type="AlphaFoldDB" id="A0A2H0NE98"/>
<evidence type="ECO:0000313" key="16">
    <source>
        <dbReference type="EMBL" id="PIR07212.1"/>
    </source>
</evidence>
<reference evidence="16 17" key="1">
    <citation type="submission" date="2017-09" db="EMBL/GenBank/DDBJ databases">
        <title>Depth-based differentiation of microbial function through sediment-hosted aquifers and enrichment of novel symbionts in the deep terrestrial subsurface.</title>
        <authorList>
            <person name="Probst A.J."/>
            <person name="Ladd B."/>
            <person name="Jarett J.K."/>
            <person name="Geller-Mcgrath D.E."/>
            <person name="Sieber C.M."/>
            <person name="Emerson J.B."/>
            <person name="Anantharaman K."/>
            <person name="Thomas B.C."/>
            <person name="Malmstrom R."/>
            <person name="Stieglmeier M."/>
            <person name="Klingl A."/>
            <person name="Woyke T."/>
            <person name="Ryan C.M."/>
            <person name="Banfield J.F."/>
        </authorList>
    </citation>
    <scope>NUCLEOTIDE SEQUENCE [LARGE SCALE GENOMIC DNA]</scope>
    <source>
        <strain evidence="16">CG11_big_fil_rev_8_21_14_0_20_36_20</strain>
    </source>
</reference>
<feature type="active site" description="Phosphoserine intermediate" evidence="10 11">
    <location>
        <position position="63"/>
    </location>
</feature>
<feature type="binding site" evidence="10 12">
    <location>
        <position position="336"/>
    </location>
    <ligand>
        <name>substrate</name>
    </ligand>
</feature>
<dbReference type="HAMAP" id="MF_01038">
    <property type="entry name" value="GpmI"/>
    <property type="match status" value="1"/>
</dbReference>
<evidence type="ECO:0000256" key="11">
    <source>
        <dbReference type="PIRSR" id="PIRSR001492-1"/>
    </source>
</evidence>
<evidence type="ECO:0000256" key="9">
    <source>
        <dbReference type="ARBA" id="ARBA00071648"/>
    </source>
</evidence>
<comment type="caution">
    <text evidence="16">The sequence shown here is derived from an EMBL/GenBank/DDBJ whole genome shotgun (WGS) entry which is preliminary data.</text>
</comment>
<keyword evidence="7 10" id="KW-0464">Manganese</keyword>
<evidence type="ECO:0000256" key="7">
    <source>
        <dbReference type="ARBA" id="ARBA00023211"/>
    </source>
</evidence>
<evidence type="ECO:0000256" key="12">
    <source>
        <dbReference type="PIRSR" id="PIRSR001492-2"/>
    </source>
</evidence>
<dbReference type="Gene3D" id="3.40.1450.10">
    <property type="entry name" value="BPG-independent phosphoglycerate mutase, domain B"/>
    <property type="match status" value="1"/>
</dbReference>
<feature type="domain" description="Metalloenzyme" evidence="14">
    <location>
        <begin position="5"/>
        <end position="515"/>
    </location>
</feature>
<evidence type="ECO:0000256" key="3">
    <source>
        <dbReference type="ARBA" id="ARBA00008819"/>
    </source>
</evidence>
<keyword evidence="5 10" id="KW-0479">Metal-binding</keyword>
<evidence type="ECO:0000256" key="5">
    <source>
        <dbReference type="ARBA" id="ARBA00022723"/>
    </source>
</evidence>
<comment type="function">
    <text evidence="10">Catalyzes the interconversion of 2-phosphoglycerate and 3-phosphoglycerate.</text>
</comment>
<evidence type="ECO:0000256" key="1">
    <source>
        <dbReference type="ARBA" id="ARBA00000370"/>
    </source>
</evidence>
<dbReference type="InterPro" id="IPR005995">
    <property type="entry name" value="Pgm_bpd_ind"/>
</dbReference>
<dbReference type="SUPFAM" id="SSF64158">
    <property type="entry name" value="2,3-Bisphosphoglycerate-independent phosphoglycerate mutase, substrate-binding domain"/>
    <property type="match status" value="1"/>
</dbReference>
<feature type="binding site" evidence="10 13">
    <location>
        <position position="463"/>
    </location>
    <ligand>
        <name>Mn(2+)</name>
        <dbReference type="ChEBI" id="CHEBI:29035"/>
        <label>1</label>
    </ligand>
</feature>
<feature type="binding site" evidence="10 12">
    <location>
        <position position="186"/>
    </location>
    <ligand>
        <name>substrate</name>
    </ligand>
</feature>
<dbReference type="Proteomes" id="UP000230564">
    <property type="component" value="Unassembled WGS sequence"/>
</dbReference>
<evidence type="ECO:0000256" key="4">
    <source>
        <dbReference type="ARBA" id="ARBA00012026"/>
    </source>
</evidence>
<dbReference type="NCBIfam" id="TIGR01307">
    <property type="entry name" value="pgm_bpd_ind"/>
    <property type="match status" value="1"/>
</dbReference>
<dbReference type="Pfam" id="PF01676">
    <property type="entry name" value="Metalloenzyme"/>
    <property type="match status" value="1"/>
</dbReference>
<dbReference type="PANTHER" id="PTHR31637">
    <property type="entry name" value="2,3-BISPHOSPHOGLYCERATE-INDEPENDENT PHOSPHOGLYCERATE MUTASE"/>
    <property type="match status" value="1"/>
</dbReference>
<comment type="pathway">
    <text evidence="2 10">Carbohydrate degradation; glycolysis; pyruvate from D-glyceraldehyde 3-phosphate: step 3/5.</text>
</comment>
<dbReference type="InterPro" id="IPR011258">
    <property type="entry name" value="BPG-indep_PGM_N"/>
</dbReference>